<feature type="domain" description="DUF4142" evidence="2">
    <location>
        <begin position="42"/>
        <end position="181"/>
    </location>
</feature>
<dbReference type="Pfam" id="PF13628">
    <property type="entry name" value="DUF4142"/>
    <property type="match status" value="1"/>
</dbReference>
<dbReference type="EMBL" id="LPWA01000106">
    <property type="protein sequence ID" value="KUM26408.1"/>
    <property type="molecule type" value="Genomic_DNA"/>
</dbReference>
<dbReference type="PANTHER" id="PTHR38593">
    <property type="entry name" value="BLR2558 PROTEIN"/>
    <property type="match status" value="1"/>
</dbReference>
<evidence type="ECO:0000256" key="1">
    <source>
        <dbReference type="SAM" id="SignalP"/>
    </source>
</evidence>
<dbReference type="Gene3D" id="1.20.1260.10">
    <property type="match status" value="1"/>
</dbReference>
<feature type="chain" id="PRO_5007151714" evidence="1">
    <location>
        <begin position="22"/>
        <end position="188"/>
    </location>
</feature>
<sequence>MRTLLPLAAIALLAGAPAALAQSDDASPDAVGPMVTEDKVDTQTFVATVPNTNAFEIQSSKLAQQKSSSDDVKAFAGQMIKDHAKAGEDFKAAMSQGQTTASIKPSDPALQPKEQQLLDELKSASGKDFDQKYIKMQTDAHKDAVALFSTYAKSGDDPAMKEFAKKVLPTLKMHEKHAKELAVAHQGS</sequence>
<name>A0A117N3N3_RHILI</name>
<keyword evidence="1" id="KW-0732">Signal</keyword>
<dbReference type="InterPro" id="IPR025419">
    <property type="entry name" value="DUF4142"/>
</dbReference>
<accession>A0A117N3N3</accession>
<evidence type="ECO:0000313" key="4">
    <source>
        <dbReference type="Proteomes" id="UP000053176"/>
    </source>
</evidence>
<proteinExistence type="predicted"/>
<comment type="caution">
    <text evidence="3">The sequence shown here is derived from an EMBL/GenBank/DDBJ whole genome shotgun (WGS) entry which is preliminary data.</text>
</comment>
<protein>
    <submittedName>
        <fullName evidence="3">DUF305 domain-containing protein</fullName>
    </submittedName>
</protein>
<gene>
    <name evidence="3" type="ORF">AU467_22030</name>
</gene>
<evidence type="ECO:0000259" key="2">
    <source>
        <dbReference type="Pfam" id="PF13628"/>
    </source>
</evidence>
<dbReference type="Proteomes" id="UP000053176">
    <property type="component" value="Unassembled WGS sequence"/>
</dbReference>
<dbReference type="OrthoDB" id="9101320at2"/>
<feature type="signal peptide" evidence="1">
    <location>
        <begin position="1"/>
        <end position="21"/>
    </location>
</feature>
<dbReference type="AlphaFoldDB" id="A0A117N3N3"/>
<dbReference type="PANTHER" id="PTHR38593:SF1">
    <property type="entry name" value="BLR2558 PROTEIN"/>
    <property type="match status" value="1"/>
</dbReference>
<evidence type="ECO:0000313" key="3">
    <source>
        <dbReference type="EMBL" id="KUM26408.1"/>
    </source>
</evidence>
<reference evidence="3 4" key="1">
    <citation type="submission" date="2015-12" db="EMBL/GenBank/DDBJ databases">
        <title>Draft genome sequence of Mesorhizobium sp. UFLA 01-765, a multitolerant efficient symbiont and plant-growth promoting strain isolated from Zn-mining soil using Leucaena leucocephala as a trap plant.</title>
        <authorList>
            <person name="Rangel W.M."/>
            <person name="Thijs S."/>
            <person name="Longatti S.M."/>
            <person name="Moreira F.M."/>
            <person name="Weyens N."/>
            <person name="Vangronsveld J."/>
            <person name="Van Hamme J.D."/>
            <person name="Bottos E.M."/>
            <person name="Rineau F."/>
        </authorList>
    </citation>
    <scope>NUCLEOTIDE SEQUENCE [LARGE SCALE GENOMIC DNA]</scope>
    <source>
        <strain evidence="3 4">UFLA 01-765</strain>
    </source>
</reference>
<organism evidence="3 4">
    <name type="scientific">Rhizobium loti</name>
    <name type="common">Mesorhizobium loti</name>
    <dbReference type="NCBI Taxonomy" id="381"/>
    <lineage>
        <taxon>Bacteria</taxon>
        <taxon>Pseudomonadati</taxon>
        <taxon>Pseudomonadota</taxon>
        <taxon>Alphaproteobacteria</taxon>
        <taxon>Hyphomicrobiales</taxon>
        <taxon>Phyllobacteriaceae</taxon>
        <taxon>Mesorhizobium</taxon>
    </lineage>
</organism>
<dbReference type="InterPro" id="IPR012347">
    <property type="entry name" value="Ferritin-like"/>
</dbReference>